<evidence type="ECO:0000313" key="14">
    <source>
        <dbReference type="EMBL" id="WMW04296.1"/>
    </source>
</evidence>
<dbReference type="InterPro" id="IPR036890">
    <property type="entry name" value="HATPase_C_sf"/>
</dbReference>
<keyword evidence="15" id="KW-1185">Reference proteome</keyword>
<dbReference type="PROSITE" id="PS50885">
    <property type="entry name" value="HAMP"/>
    <property type="match status" value="1"/>
</dbReference>
<dbReference type="SUPFAM" id="SSF158472">
    <property type="entry name" value="HAMP domain-like"/>
    <property type="match status" value="1"/>
</dbReference>
<keyword evidence="9" id="KW-0902">Two-component regulatory system</keyword>
<dbReference type="CDD" id="cd06225">
    <property type="entry name" value="HAMP"/>
    <property type="match status" value="1"/>
</dbReference>
<dbReference type="PROSITE" id="PS50109">
    <property type="entry name" value="HIS_KIN"/>
    <property type="match status" value="1"/>
</dbReference>
<evidence type="ECO:0000256" key="1">
    <source>
        <dbReference type="ARBA" id="ARBA00000085"/>
    </source>
</evidence>
<protein>
    <recommendedName>
        <fullName evidence="3">histidine kinase</fullName>
        <ecNumber evidence="3">2.7.13.3</ecNumber>
    </recommendedName>
</protein>
<dbReference type="InterPro" id="IPR003661">
    <property type="entry name" value="HisK_dim/P_dom"/>
</dbReference>
<dbReference type="InterPro" id="IPR003594">
    <property type="entry name" value="HATPase_dom"/>
</dbReference>
<dbReference type="Gene3D" id="1.10.287.130">
    <property type="match status" value="1"/>
</dbReference>
<evidence type="ECO:0000256" key="9">
    <source>
        <dbReference type="ARBA" id="ARBA00023012"/>
    </source>
</evidence>
<organism evidence="14 15">
    <name type="scientific">Pseudomonas entomophila</name>
    <dbReference type="NCBI Taxonomy" id="312306"/>
    <lineage>
        <taxon>Bacteria</taxon>
        <taxon>Pseudomonadati</taxon>
        <taxon>Pseudomonadota</taxon>
        <taxon>Gammaproteobacteria</taxon>
        <taxon>Pseudomonadales</taxon>
        <taxon>Pseudomonadaceae</taxon>
        <taxon>Pseudomonas</taxon>
    </lineage>
</organism>
<keyword evidence="8 11" id="KW-1133">Transmembrane helix</keyword>
<name>A0ABY9QKU6_9PSED</name>
<dbReference type="EMBL" id="CP132921">
    <property type="protein sequence ID" value="WMW04296.1"/>
    <property type="molecule type" value="Genomic_DNA"/>
</dbReference>
<dbReference type="CDD" id="cd00082">
    <property type="entry name" value="HisKA"/>
    <property type="match status" value="1"/>
</dbReference>
<evidence type="ECO:0000313" key="15">
    <source>
        <dbReference type="Proteomes" id="UP001183127"/>
    </source>
</evidence>
<dbReference type="PANTHER" id="PTHR45436:SF8">
    <property type="entry name" value="HISTIDINE KINASE"/>
    <property type="match status" value="1"/>
</dbReference>
<dbReference type="Pfam" id="PF02518">
    <property type="entry name" value="HATPase_c"/>
    <property type="match status" value="1"/>
</dbReference>
<dbReference type="RefSeq" id="WP_044487940.1">
    <property type="nucleotide sequence ID" value="NZ_CP132921.1"/>
</dbReference>
<keyword evidence="4" id="KW-0597">Phosphoprotein</keyword>
<evidence type="ECO:0000259" key="12">
    <source>
        <dbReference type="PROSITE" id="PS50109"/>
    </source>
</evidence>
<dbReference type="SMART" id="SM00387">
    <property type="entry name" value="HATPase_c"/>
    <property type="match status" value="1"/>
</dbReference>
<evidence type="ECO:0000256" key="5">
    <source>
        <dbReference type="ARBA" id="ARBA00022679"/>
    </source>
</evidence>
<dbReference type="Gene3D" id="6.10.340.10">
    <property type="match status" value="1"/>
</dbReference>
<evidence type="ECO:0000259" key="13">
    <source>
        <dbReference type="PROSITE" id="PS50885"/>
    </source>
</evidence>
<dbReference type="Gene3D" id="3.30.565.10">
    <property type="entry name" value="Histidine kinase-like ATPase, C-terminal domain"/>
    <property type="match status" value="1"/>
</dbReference>
<gene>
    <name evidence="14" type="ORF">RAH46_18405</name>
</gene>
<feature type="transmembrane region" description="Helical" evidence="11">
    <location>
        <begin position="18"/>
        <end position="38"/>
    </location>
</feature>
<dbReference type="PRINTS" id="PR00344">
    <property type="entry name" value="BCTRLSENSOR"/>
</dbReference>
<evidence type="ECO:0000256" key="8">
    <source>
        <dbReference type="ARBA" id="ARBA00022989"/>
    </source>
</evidence>
<dbReference type="Pfam" id="PF00672">
    <property type="entry name" value="HAMP"/>
    <property type="match status" value="1"/>
</dbReference>
<proteinExistence type="predicted"/>
<sequence>MLLPNPSKGWSSSTSRLLALYSFLFVAWSSILMGVLYFEVSSYLNKLTRHSMLQRQHLFAHMSGKQLDDALIASQAFEERSFDAYGLFDPQLNPIGGRIRAIPSDLGLDGKIHELERCLDADDPRLPPDSCDAVAIKIQDGRWLVLVRDNGSLFVVTRIILHALLWGISLTLIPGFAGWYLLRRRPLKRIRAIQAQAELIVAGDLTHRLPLSARRDELDMLAAIVNAMLDRIERLMHEVKGVCDNIAHDLRTPLTRLRAQLYRIRQQNGIDSVQGEALDQAIGETDTLMARFRGLLRISELEDRQRRAGFVQLDPHALLVELHDFYLPLAEDGGIRLRLAQPGQLPALHGDRELLFEALANLVGNAIKFTPEGGQVWIEAMQDEDGVRIAVEDSGPGIPAEEREAVLKRFYRSDEGHRHPGFGLGLSIVAAIVDLHGFGLEVGASELGGAKLVLHCPLAGLAK</sequence>
<dbReference type="InterPro" id="IPR003660">
    <property type="entry name" value="HAMP_dom"/>
</dbReference>
<dbReference type="EC" id="2.7.13.3" evidence="3"/>
<evidence type="ECO:0000256" key="2">
    <source>
        <dbReference type="ARBA" id="ARBA00004370"/>
    </source>
</evidence>
<evidence type="ECO:0000256" key="11">
    <source>
        <dbReference type="SAM" id="Phobius"/>
    </source>
</evidence>
<keyword evidence="10 11" id="KW-0472">Membrane</keyword>
<evidence type="ECO:0000256" key="3">
    <source>
        <dbReference type="ARBA" id="ARBA00012438"/>
    </source>
</evidence>
<reference evidence="14 15" key="1">
    <citation type="submission" date="2023-08" db="EMBL/GenBank/DDBJ databases">
        <title>Complete Genome Sequence of Pseudomonas entomophila TVIN A01.</title>
        <authorList>
            <person name="Shelke T."/>
            <person name="Mahar N.S."/>
            <person name="Gupta I."/>
            <person name="Gupta V."/>
        </authorList>
    </citation>
    <scope>NUCLEOTIDE SEQUENCE [LARGE SCALE GENOMIC DNA]</scope>
    <source>
        <strain evidence="14 15">TVIN-A01</strain>
    </source>
</reference>
<comment type="catalytic activity">
    <reaction evidence="1">
        <text>ATP + protein L-histidine = ADP + protein N-phospho-L-histidine.</text>
        <dbReference type="EC" id="2.7.13.3"/>
    </reaction>
</comment>
<dbReference type="GO" id="GO:0016301">
    <property type="term" value="F:kinase activity"/>
    <property type="evidence" value="ECO:0007669"/>
    <property type="project" value="UniProtKB-KW"/>
</dbReference>
<dbReference type="Proteomes" id="UP001183127">
    <property type="component" value="Chromosome"/>
</dbReference>
<dbReference type="SMART" id="SM00304">
    <property type="entry name" value="HAMP"/>
    <property type="match status" value="1"/>
</dbReference>
<keyword evidence="7 14" id="KW-0418">Kinase</keyword>
<dbReference type="PANTHER" id="PTHR45436">
    <property type="entry name" value="SENSOR HISTIDINE KINASE YKOH"/>
    <property type="match status" value="1"/>
</dbReference>
<dbReference type="SUPFAM" id="SSF47384">
    <property type="entry name" value="Homodimeric domain of signal transducing histidine kinase"/>
    <property type="match status" value="1"/>
</dbReference>
<dbReference type="SUPFAM" id="SSF55874">
    <property type="entry name" value="ATPase domain of HSP90 chaperone/DNA topoisomerase II/histidine kinase"/>
    <property type="match status" value="1"/>
</dbReference>
<dbReference type="GeneID" id="32805296"/>
<accession>A0ABY9QKU6</accession>
<evidence type="ECO:0000256" key="6">
    <source>
        <dbReference type="ARBA" id="ARBA00022692"/>
    </source>
</evidence>
<feature type="domain" description="Histidine kinase" evidence="12">
    <location>
        <begin position="245"/>
        <end position="460"/>
    </location>
</feature>
<evidence type="ECO:0000256" key="10">
    <source>
        <dbReference type="ARBA" id="ARBA00023136"/>
    </source>
</evidence>
<evidence type="ECO:0000256" key="7">
    <source>
        <dbReference type="ARBA" id="ARBA00022777"/>
    </source>
</evidence>
<keyword evidence="5" id="KW-0808">Transferase</keyword>
<dbReference type="InterPro" id="IPR004358">
    <property type="entry name" value="Sig_transdc_His_kin-like_C"/>
</dbReference>
<comment type="subcellular location">
    <subcellularLocation>
        <location evidence="2">Membrane</location>
    </subcellularLocation>
</comment>
<evidence type="ECO:0000256" key="4">
    <source>
        <dbReference type="ARBA" id="ARBA00022553"/>
    </source>
</evidence>
<feature type="transmembrane region" description="Helical" evidence="11">
    <location>
        <begin position="159"/>
        <end position="182"/>
    </location>
</feature>
<dbReference type="InterPro" id="IPR036097">
    <property type="entry name" value="HisK_dim/P_sf"/>
</dbReference>
<keyword evidence="6 11" id="KW-0812">Transmembrane</keyword>
<dbReference type="InterPro" id="IPR005467">
    <property type="entry name" value="His_kinase_dom"/>
</dbReference>
<dbReference type="InterPro" id="IPR050428">
    <property type="entry name" value="TCS_sensor_his_kinase"/>
</dbReference>
<feature type="domain" description="HAMP" evidence="13">
    <location>
        <begin position="184"/>
        <end position="237"/>
    </location>
</feature>